<dbReference type="OrthoDB" id="2019121at2759"/>
<protein>
    <recommendedName>
        <fullName evidence="2">DUF3700 domain-containing protein</fullName>
    </recommendedName>
</protein>
<reference evidence="3 4" key="1">
    <citation type="journal article" date="2009" name="Science">
        <title>Green evolution and dynamic adaptations revealed by genomes of the marine picoeukaryotes Micromonas.</title>
        <authorList>
            <person name="Worden A.Z."/>
            <person name="Lee J.H."/>
            <person name="Mock T."/>
            <person name="Rouze P."/>
            <person name="Simmons M.P."/>
            <person name="Aerts A.L."/>
            <person name="Allen A.E."/>
            <person name="Cuvelier M.L."/>
            <person name="Derelle E."/>
            <person name="Everett M.V."/>
            <person name="Foulon E."/>
            <person name="Grimwood J."/>
            <person name="Gundlach H."/>
            <person name="Henrissat B."/>
            <person name="Napoli C."/>
            <person name="McDonald S.M."/>
            <person name="Parker M.S."/>
            <person name="Rombauts S."/>
            <person name="Salamov A."/>
            <person name="Von Dassow P."/>
            <person name="Badger J.H."/>
            <person name="Coutinho P.M."/>
            <person name="Demir E."/>
            <person name="Dubchak I."/>
            <person name="Gentemann C."/>
            <person name="Eikrem W."/>
            <person name="Gready J.E."/>
            <person name="John U."/>
            <person name="Lanier W."/>
            <person name="Lindquist E.A."/>
            <person name="Lucas S."/>
            <person name="Mayer K.F."/>
            <person name="Moreau H."/>
            <person name="Not F."/>
            <person name="Otillar R."/>
            <person name="Panaud O."/>
            <person name="Pangilinan J."/>
            <person name="Paulsen I."/>
            <person name="Piegu B."/>
            <person name="Poliakov A."/>
            <person name="Robbens S."/>
            <person name="Schmutz J."/>
            <person name="Toulza E."/>
            <person name="Wyss T."/>
            <person name="Zelensky A."/>
            <person name="Zhou K."/>
            <person name="Armbrust E.V."/>
            <person name="Bhattacharya D."/>
            <person name="Goodenough U.W."/>
            <person name="Van de Peer Y."/>
            <person name="Grigoriev I.V."/>
        </authorList>
    </citation>
    <scope>NUCLEOTIDE SEQUENCE [LARGE SCALE GENOMIC DNA]</scope>
    <source>
        <strain evidence="4">RCC299 / NOUM17</strain>
    </source>
</reference>
<dbReference type="SMART" id="SM01172">
    <property type="entry name" value="DUF3700"/>
    <property type="match status" value="1"/>
</dbReference>
<dbReference type="InParanoid" id="C1EBK0"/>
<evidence type="ECO:0000259" key="2">
    <source>
        <dbReference type="SMART" id="SM01172"/>
    </source>
</evidence>
<feature type="region of interest" description="Disordered" evidence="1">
    <location>
        <begin position="140"/>
        <end position="165"/>
    </location>
</feature>
<dbReference type="GeneID" id="8246344"/>
<organism evidence="3 4">
    <name type="scientific">Micromonas commoda (strain RCC299 / NOUM17 / CCMP2709)</name>
    <name type="common">Picoplanktonic green alga</name>
    <dbReference type="NCBI Taxonomy" id="296587"/>
    <lineage>
        <taxon>Eukaryota</taxon>
        <taxon>Viridiplantae</taxon>
        <taxon>Chlorophyta</taxon>
        <taxon>Mamiellophyceae</taxon>
        <taxon>Mamiellales</taxon>
        <taxon>Mamiellaceae</taxon>
        <taxon>Micromonas</taxon>
    </lineage>
</organism>
<proteinExistence type="predicted"/>
<evidence type="ECO:0000256" key="1">
    <source>
        <dbReference type="SAM" id="MobiDB-lite"/>
    </source>
</evidence>
<dbReference type="Pfam" id="PF12481">
    <property type="entry name" value="DUF3700"/>
    <property type="match status" value="1"/>
</dbReference>
<dbReference type="STRING" id="296587.C1EBK0"/>
<evidence type="ECO:0000313" key="3">
    <source>
        <dbReference type="EMBL" id="ACO65425.1"/>
    </source>
</evidence>
<dbReference type="InterPro" id="IPR024286">
    <property type="entry name" value="DUF3700"/>
</dbReference>
<dbReference type="RefSeq" id="XP_002504167.1">
    <property type="nucleotide sequence ID" value="XM_002504121.1"/>
</dbReference>
<dbReference type="Proteomes" id="UP000002009">
    <property type="component" value="Chromosome 9"/>
</dbReference>
<dbReference type="PANTHER" id="PTHR45952:SF4">
    <property type="entry name" value="ALUMINUM INDUCED PROTEIN WITH YGL AND LRDR MOTIFS"/>
    <property type="match status" value="1"/>
</dbReference>
<feature type="domain" description="DUF3700" evidence="2">
    <location>
        <begin position="2"/>
        <end position="340"/>
    </location>
</feature>
<name>C1EBK0_MICCC</name>
<dbReference type="PANTHER" id="PTHR45952">
    <property type="entry name" value="ALUMINUM INDUCED PROTEIN WITH YGL AND LRDR MOTIFS"/>
    <property type="match status" value="1"/>
</dbReference>
<dbReference type="EMBL" id="CP001329">
    <property type="protein sequence ID" value="ACO65425.1"/>
    <property type="molecule type" value="Genomic_DNA"/>
</dbReference>
<gene>
    <name evidence="3" type="primary">WALI</name>
    <name evidence="3" type="ORF">MICPUN_107383</name>
</gene>
<sequence length="355" mass="38709">MFAAVERGTARTPWEFSIPRSSLENEGCTEEHLRRHLDHMVTGFERSTRVRIPKNDAKTYHDFVTRDPAFEASDKSLAVVVHRKGQPEDAMDADENAHAILAAWEGFPAVSYADDERVSVAMHGHISNAPEIRELYGLPPAEPATLVDPPTPDNSHGPRRSRRISGNKATMDAANANANADGPHAGAANVPRIEGARLVLELYQRRFEDKDGDPSDQPVTALTACEGSFSFVLVDKDRDAILIARSCESDTHPLFWGTAPGNPDGEDWDGSMLIAHTIESIDELCGGAAVAFPLGAFYYVDASMDYGVIQRMVTSAPKRKVKPLHRVNSSGQVCGLGFYTESGQNLASLHSKFIA</sequence>
<evidence type="ECO:0000313" key="4">
    <source>
        <dbReference type="Proteomes" id="UP000002009"/>
    </source>
</evidence>
<keyword evidence="4" id="KW-1185">Reference proteome</keyword>
<accession>C1EBK0</accession>
<dbReference type="AlphaFoldDB" id="C1EBK0"/>
<dbReference type="eggNOG" id="ENOG502QT9K">
    <property type="taxonomic scope" value="Eukaryota"/>
</dbReference>
<dbReference type="InterPro" id="IPR044828">
    <property type="entry name" value="TSJT1-like"/>
</dbReference>
<dbReference type="KEGG" id="mis:MICPUN_107383"/>